<organism evidence="2 3">
    <name type="scientific">Paraburkholderia fungorum</name>
    <dbReference type="NCBI Taxonomy" id="134537"/>
    <lineage>
        <taxon>Bacteria</taxon>
        <taxon>Pseudomonadati</taxon>
        <taxon>Pseudomonadota</taxon>
        <taxon>Betaproteobacteria</taxon>
        <taxon>Burkholderiales</taxon>
        <taxon>Burkholderiaceae</taxon>
        <taxon>Paraburkholderia</taxon>
    </lineage>
</organism>
<comment type="caution">
    <text evidence="2">The sequence shown here is derived from an EMBL/GenBank/DDBJ whole genome shotgun (WGS) entry which is preliminary data.</text>
</comment>
<evidence type="ECO:0008006" key="4">
    <source>
        <dbReference type="Google" id="ProtNLM"/>
    </source>
</evidence>
<dbReference type="EMBL" id="JACIIK010000001">
    <property type="protein sequence ID" value="MBB6199594.1"/>
    <property type="molecule type" value="Genomic_DNA"/>
</dbReference>
<protein>
    <recommendedName>
        <fullName evidence="4">EVE domain-containing protein</fullName>
    </recommendedName>
</protein>
<evidence type="ECO:0000313" key="2">
    <source>
        <dbReference type="EMBL" id="MBB6199594.1"/>
    </source>
</evidence>
<dbReference type="Proteomes" id="UP000518681">
    <property type="component" value="Unassembled WGS sequence"/>
</dbReference>
<reference evidence="2 3" key="1">
    <citation type="submission" date="2020-08" db="EMBL/GenBank/DDBJ databases">
        <title>Genomic Encyclopedia of Type Strains, Phase IV (KMG-V): Genome sequencing to study the core and pangenomes of soil and plant-associated prokaryotes.</title>
        <authorList>
            <person name="Whitman W."/>
        </authorList>
    </citation>
    <scope>NUCLEOTIDE SEQUENCE [LARGE SCALE GENOMIC DNA]</scope>
    <source>
        <strain evidence="2 3">SEMIA 4013</strain>
    </source>
</reference>
<evidence type="ECO:0000256" key="1">
    <source>
        <dbReference type="SAM" id="MobiDB-lite"/>
    </source>
</evidence>
<feature type="compositionally biased region" description="Basic and acidic residues" evidence="1">
    <location>
        <begin position="21"/>
        <end position="32"/>
    </location>
</feature>
<feature type="region of interest" description="Disordered" evidence="1">
    <location>
        <begin position="1"/>
        <end position="66"/>
    </location>
</feature>
<dbReference type="AlphaFoldDB" id="A0AAW3ULV7"/>
<proteinExistence type="predicted"/>
<accession>A0AAW3ULV7</accession>
<dbReference type="SUPFAM" id="SSF88697">
    <property type="entry name" value="PUA domain-like"/>
    <property type="match status" value="1"/>
</dbReference>
<evidence type="ECO:0000313" key="3">
    <source>
        <dbReference type="Proteomes" id="UP000518681"/>
    </source>
</evidence>
<feature type="region of interest" description="Disordered" evidence="1">
    <location>
        <begin position="216"/>
        <end position="267"/>
    </location>
</feature>
<name>A0AAW3ULV7_9BURK</name>
<sequence length="267" mass="29716">MKRLKPQLDDPNCTRRLKHPPRPDAGRADRPAPRQARRRSVKLPRERVRSAPQRRPRHPLPESNPAYPAPDMTAFLLIWSPKKWPWPELPDVAKRVAAGVAVADVWGCGFARSILPGDRVFLHRVAQEPKGIFGSGYVTRAPYEVPDPATKRGYRLCIDFVYDWVVDAHEGVVIARDVLRTHPFSVQTWDAQSSGTVIKPIAEGALEKRWAELTGKRKPPKVNEPAGLIRSSKVTAHKAAAKTATESRAKTKPAPAKKPAAKSARKT</sequence>
<gene>
    <name evidence="2" type="ORF">GGD69_000415</name>
</gene>
<dbReference type="InterPro" id="IPR015947">
    <property type="entry name" value="PUA-like_sf"/>
</dbReference>